<dbReference type="SMART" id="SM00517">
    <property type="entry name" value="PolyA"/>
    <property type="match status" value="1"/>
</dbReference>
<dbReference type="SUPFAM" id="SSF63570">
    <property type="entry name" value="PABC (PABP) domain"/>
    <property type="match status" value="1"/>
</dbReference>
<evidence type="ECO:0000256" key="3">
    <source>
        <dbReference type="PROSITE-ProRule" id="PRU00176"/>
    </source>
</evidence>
<dbReference type="SMART" id="SM00360">
    <property type="entry name" value="RRM"/>
    <property type="match status" value="1"/>
</dbReference>
<dbReference type="InterPro" id="IPR012677">
    <property type="entry name" value="Nucleotide-bd_a/b_plait_sf"/>
</dbReference>
<reference evidence="7" key="1">
    <citation type="journal article" date="2023" name="Science">
        <title>Genome structures resolve the early diversification of teleost fishes.</title>
        <authorList>
            <person name="Parey E."/>
            <person name="Louis A."/>
            <person name="Montfort J."/>
            <person name="Bouchez O."/>
            <person name="Roques C."/>
            <person name="Iampietro C."/>
            <person name="Lluch J."/>
            <person name="Castinel A."/>
            <person name="Donnadieu C."/>
            <person name="Desvignes T."/>
            <person name="Floi Bucao C."/>
            <person name="Jouanno E."/>
            <person name="Wen M."/>
            <person name="Mejri S."/>
            <person name="Dirks R."/>
            <person name="Jansen H."/>
            <person name="Henkel C."/>
            <person name="Chen W.J."/>
            <person name="Zahm M."/>
            <person name="Cabau C."/>
            <person name="Klopp C."/>
            <person name="Thompson A.W."/>
            <person name="Robinson-Rechavi M."/>
            <person name="Braasch I."/>
            <person name="Lecointre G."/>
            <person name="Bobe J."/>
            <person name="Postlethwait J.H."/>
            <person name="Berthelot C."/>
            <person name="Roest Crollius H."/>
            <person name="Guiguen Y."/>
        </authorList>
    </citation>
    <scope>NUCLEOTIDE SEQUENCE</scope>
    <source>
        <strain evidence="7">WJC10195</strain>
    </source>
</reference>
<dbReference type="EMBL" id="JAINUF010000006">
    <property type="protein sequence ID" value="KAJ8356810.1"/>
    <property type="molecule type" value="Genomic_DNA"/>
</dbReference>
<comment type="caution">
    <text evidence="7">The sequence shown here is derived from an EMBL/GenBank/DDBJ whole genome shotgun (WGS) entry which is preliminary data.</text>
</comment>
<dbReference type="PROSITE" id="PS51309">
    <property type="entry name" value="PABC"/>
    <property type="match status" value="1"/>
</dbReference>
<dbReference type="PANTHER" id="PTHR48027">
    <property type="entry name" value="HETEROGENEOUS NUCLEAR RIBONUCLEOPROTEIN 87F-RELATED"/>
    <property type="match status" value="1"/>
</dbReference>
<evidence type="ECO:0000256" key="1">
    <source>
        <dbReference type="ARBA" id="ARBA00008557"/>
    </source>
</evidence>
<dbReference type="PROSITE" id="PS50102">
    <property type="entry name" value="RRM"/>
    <property type="match status" value="1"/>
</dbReference>
<dbReference type="Gene3D" id="1.10.1900.10">
    <property type="entry name" value="c-terminal domain of poly(a) binding protein"/>
    <property type="match status" value="1"/>
</dbReference>
<evidence type="ECO:0000256" key="4">
    <source>
        <dbReference type="SAM" id="MobiDB-lite"/>
    </source>
</evidence>
<evidence type="ECO:0000256" key="2">
    <source>
        <dbReference type="ARBA" id="ARBA00022884"/>
    </source>
</evidence>
<dbReference type="CDD" id="cd12381">
    <property type="entry name" value="RRM4_I_PABPs"/>
    <property type="match status" value="1"/>
</dbReference>
<gene>
    <name evidence="7" type="ORF">SKAU_G00196040</name>
</gene>
<keyword evidence="8" id="KW-1185">Reference proteome</keyword>
<dbReference type="InterPro" id="IPR000504">
    <property type="entry name" value="RRM_dom"/>
</dbReference>
<dbReference type="InterPro" id="IPR002004">
    <property type="entry name" value="PABP_HYD_C"/>
</dbReference>
<dbReference type="InterPro" id="IPR036053">
    <property type="entry name" value="PABP-dom"/>
</dbReference>
<dbReference type="OrthoDB" id="19742at2759"/>
<proteinExistence type="inferred from homology"/>
<dbReference type="SUPFAM" id="SSF54928">
    <property type="entry name" value="RNA-binding domain, RBD"/>
    <property type="match status" value="1"/>
</dbReference>
<dbReference type="GO" id="GO:0003723">
    <property type="term" value="F:RNA binding"/>
    <property type="evidence" value="ECO:0007669"/>
    <property type="project" value="UniProtKB-UniRule"/>
</dbReference>
<evidence type="ECO:0000313" key="8">
    <source>
        <dbReference type="Proteomes" id="UP001152622"/>
    </source>
</evidence>
<organism evidence="7 8">
    <name type="scientific">Synaphobranchus kaupii</name>
    <name type="common">Kaup's arrowtooth eel</name>
    <dbReference type="NCBI Taxonomy" id="118154"/>
    <lineage>
        <taxon>Eukaryota</taxon>
        <taxon>Metazoa</taxon>
        <taxon>Chordata</taxon>
        <taxon>Craniata</taxon>
        <taxon>Vertebrata</taxon>
        <taxon>Euteleostomi</taxon>
        <taxon>Actinopterygii</taxon>
        <taxon>Neopterygii</taxon>
        <taxon>Teleostei</taxon>
        <taxon>Anguilliformes</taxon>
        <taxon>Synaphobranchidae</taxon>
        <taxon>Synaphobranchus</taxon>
    </lineage>
</organism>
<comment type="similarity">
    <text evidence="1">Belongs to the polyadenylate-binding protein type-1 family.</text>
</comment>
<feature type="region of interest" description="Disordered" evidence="4">
    <location>
        <begin position="122"/>
        <end position="148"/>
    </location>
</feature>
<accession>A0A9Q1FEW9</accession>
<name>A0A9Q1FEW9_SYNKA</name>
<dbReference type="Pfam" id="PF00658">
    <property type="entry name" value="MLLE"/>
    <property type="match status" value="1"/>
</dbReference>
<dbReference type="InterPro" id="IPR035979">
    <property type="entry name" value="RBD_domain_sf"/>
</dbReference>
<evidence type="ECO:0000259" key="5">
    <source>
        <dbReference type="PROSITE" id="PS50102"/>
    </source>
</evidence>
<dbReference type="InterPro" id="IPR052462">
    <property type="entry name" value="SLIRP/GR-RBP-like"/>
</dbReference>
<sequence length="286" mass="31053">MTLSTTKKLRKEFSPFGSITSAKVMLEEGRSKGFGFVCFSSPEEATKAVTEMNGRIVGSKPLYVALAQRKEERKAHLTNQYMQRIAGMRAVPANAIINQFQPPGGYFMPRRAAGPEQNDLLRTKPAGPDAGRTLVGSSKGEGPKVGSRGCPTPCASLVPVPTLRHLAPNANTQGPPRNGLRSTESGWWSGPWATPLHGLRWCSPSPYSRLSLPFTVQGQEPLTTSMLGFGPRPRNRNRCSESVSSPLIQAMHPSLAGKITGMLLEIDNSELLHLLESHESLRSKVP</sequence>
<dbReference type="Proteomes" id="UP001152622">
    <property type="component" value="Chromosome 6"/>
</dbReference>
<feature type="domain" description="PABC" evidence="6">
    <location>
        <begin position="219"/>
        <end position="286"/>
    </location>
</feature>
<evidence type="ECO:0000259" key="6">
    <source>
        <dbReference type="PROSITE" id="PS51309"/>
    </source>
</evidence>
<protein>
    <submittedName>
        <fullName evidence="7">Uncharacterized protein</fullName>
    </submittedName>
</protein>
<evidence type="ECO:0000313" key="7">
    <source>
        <dbReference type="EMBL" id="KAJ8356810.1"/>
    </source>
</evidence>
<dbReference type="Gene3D" id="3.30.70.330">
    <property type="match status" value="1"/>
</dbReference>
<dbReference type="AlphaFoldDB" id="A0A9Q1FEW9"/>
<dbReference type="Pfam" id="PF00076">
    <property type="entry name" value="RRM_1"/>
    <property type="match status" value="1"/>
</dbReference>
<keyword evidence="2 3" id="KW-0694">RNA-binding</keyword>
<feature type="domain" description="RRM" evidence="5">
    <location>
        <begin position="1"/>
        <end position="69"/>
    </location>
</feature>